<accession>A0A3D8P1A6</accession>
<name>A0A3D8P1A6_9THEO</name>
<evidence type="ECO:0000313" key="2">
    <source>
        <dbReference type="EMBL" id="RDV81220.1"/>
    </source>
</evidence>
<feature type="compositionally biased region" description="Basic and acidic residues" evidence="1">
    <location>
        <begin position="26"/>
        <end position="40"/>
    </location>
</feature>
<reference evidence="2 3" key="1">
    <citation type="submission" date="2018-08" db="EMBL/GenBank/DDBJ databases">
        <title>Form III RuBisCO-mediated autotrophy in Thermodesulfobium bacteria.</title>
        <authorList>
            <person name="Toshchakov S.V."/>
            <person name="Kublanov I.V."/>
            <person name="Frolov E."/>
            <person name="Bonch-Osmolovskaya E.A."/>
            <person name="Tourova T.P."/>
            <person name="Chernych N.A."/>
            <person name="Lebedinsky A.V."/>
        </authorList>
    </citation>
    <scope>NUCLEOTIDE SEQUENCE [LARGE SCALE GENOMIC DNA]</scope>
    <source>
        <strain evidence="2 3">SR</strain>
    </source>
</reference>
<keyword evidence="3" id="KW-1185">Reference proteome</keyword>
<evidence type="ECO:0000313" key="3">
    <source>
        <dbReference type="Proteomes" id="UP000256329"/>
    </source>
</evidence>
<evidence type="ECO:0000256" key="1">
    <source>
        <dbReference type="SAM" id="MobiDB-lite"/>
    </source>
</evidence>
<dbReference type="AlphaFoldDB" id="A0A3D8P1A6"/>
<gene>
    <name evidence="2" type="ORF">DXX99_09560</name>
</gene>
<dbReference type="Proteomes" id="UP000256329">
    <property type="component" value="Unassembled WGS sequence"/>
</dbReference>
<protein>
    <submittedName>
        <fullName evidence="2">Uncharacterized protein</fullName>
    </submittedName>
</protein>
<dbReference type="EMBL" id="QSLN01000021">
    <property type="protein sequence ID" value="RDV81220.1"/>
    <property type="molecule type" value="Genomic_DNA"/>
</dbReference>
<proteinExistence type="predicted"/>
<comment type="caution">
    <text evidence="2">The sequence shown here is derived from an EMBL/GenBank/DDBJ whole genome shotgun (WGS) entry which is preliminary data.</text>
</comment>
<feature type="region of interest" description="Disordered" evidence="1">
    <location>
        <begin position="1"/>
        <end position="41"/>
    </location>
</feature>
<feature type="compositionally biased region" description="Polar residues" evidence="1">
    <location>
        <begin position="11"/>
        <end position="21"/>
    </location>
</feature>
<sequence length="74" mass="8534">MLACQAHPQKGNHSCTRNTCGGNRASKQEVQEKREGRVNKADVFQPRRTAFKGQQDFLCIKKVFQREKSRSVRQ</sequence>
<organism evidence="2 3">
    <name type="scientific">Ammonifex thiophilus</name>
    <dbReference type="NCBI Taxonomy" id="444093"/>
    <lineage>
        <taxon>Bacteria</taxon>
        <taxon>Bacillati</taxon>
        <taxon>Bacillota</taxon>
        <taxon>Clostridia</taxon>
        <taxon>Thermoanaerobacterales</taxon>
        <taxon>Thermoanaerobacteraceae</taxon>
        <taxon>Ammonifex</taxon>
    </lineage>
</organism>